<organism evidence="1 2">
    <name type="scientific">Phialemonium thermophilum</name>
    <dbReference type="NCBI Taxonomy" id="223376"/>
    <lineage>
        <taxon>Eukaryota</taxon>
        <taxon>Fungi</taxon>
        <taxon>Dikarya</taxon>
        <taxon>Ascomycota</taxon>
        <taxon>Pezizomycotina</taxon>
        <taxon>Sordariomycetes</taxon>
        <taxon>Sordariomycetidae</taxon>
        <taxon>Cephalothecales</taxon>
        <taxon>Cephalothecaceae</taxon>
        <taxon>Phialemonium</taxon>
    </lineage>
</organism>
<dbReference type="EMBL" id="JAZHXJ010000274">
    <property type="protein sequence ID" value="KAL1866130.1"/>
    <property type="molecule type" value="Genomic_DNA"/>
</dbReference>
<accession>A0ABR3WRT1</accession>
<proteinExistence type="predicted"/>
<evidence type="ECO:0000313" key="2">
    <source>
        <dbReference type="Proteomes" id="UP001586593"/>
    </source>
</evidence>
<gene>
    <name evidence="1" type="ORF">VTK73DRAFT_4875</name>
</gene>
<comment type="caution">
    <text evidence="1">The sequence shown here is derived from an EMBL/GenBank/DDBJ whole genome shotgun (WGS) entry which is preliminary data.</text>
</comment>
<reference evidence="1 2" key="1">
    <citation type="journal article" date="2024" name="Commun. Biol.">
        <title>Comparative genomic analysis of thermophilic fungi reveals convergent evolutionary adaptations and gene losses.</title>
        <authorList>
            <person name="Steindorff A.S."/>
            <person name="Aguilar-Pontes M.V."/>
            <person name="Robinson A.J."/>
            <person name="Andreopoulos B."/>
            <person name="LaButti K."/>
            <person name="Kuo A."/>
            <person name="Mondo S."/>
            <person name="Riley R."/>
            <person name="Otillar R."/>
            <person name="Haridas S."/>
            <person name="Lipzen A."/>
            <person name="Grimwood J."/>
            <person name="Schmutz J."/>
            <person name="Clum A."/>
            <person name="Reid I.D."/>
            <person name="Moisan M.C."/>
            <person name="Butler G."/>
            <person name="Nguyen T.T.M."/>
            <person name="Dewar K."/>
            <person name="Conant G."/>
            <person name="Drula E."/>
            <person name="Henrissat B."/>
            <person name="Hansel C."/>
            <person name="Singer S."/>
            <person name="Hutchinson M.I."/>
            <person name="de Vries R.P."/>
            <person name="Natvig D.O."/>
            <person name="Powell A.J."/>
            <person name="Tsang A."/>
            <person name="Grigoriev I.V."/>
        </authorList>
    </citation>
    <scope>NUCLEOTIDE SEQUENCE [LARGE SCALE GENOMIC DNA]</scope>
    <source>
        <strain evidence="1 2">ATCC 24622</strain>
    </source>
</reference>
<name>A0ABR3WRT1_9PEZI</name>
<sequence>MSAPTEQPAAVLPEIPDVVAPFRFCWVQIPGPSKTTVLDITNALDELMIPSRNYIHETCELDWEPLTVVNIAFYLDDQPSDSESWISYAKRIVAALRGGVQPETKAWYHVWALQGAQWTEKSVLDCIRDVDHPWPYLRFPEKVSQWSQQFNFI</sequence>
<protein>
    <submittedName>
        <fullName evidence="1">Uncharacterized protein</fullName>
    </submittedName>
</protein>
<keyword evidence="2" id="KW-1185">Reference proteome</keyword>
<dbReference type="Proteomes" id="UP001586593">
    <property type="component" value="Unassembled WGS sequence"/>
</dbReference>
<evidence type="ECO:0000313" key="1">
    <source>
        <dbReference type="EMBL" id="KAL1866130.1"/>
    </source>
</evidence>